<sequence>MVRAKLLHTDSTKKNRPFRVKTTKTIIPEATNKLEKELINFIENTKELNIQHKYNKFEDLMKTKKTTGTAKEKKTVKWLTDETKEMLKTRVELISTTAKTRITRTKIREISKSIKLNMRKDRQRYRLEILERCIQKTGGTKRAIKQLKEKTDWIPNLYDKNMKHKTRRPEIMSIATNFFRELYSKKNYNKPNILAGGEEVPDIINA</sequence>
<dbReference type="EMBL" id="CADEBC010000625">
    <property type="protein sequence ID" value="CAB3259535.1"/>
    <property type="molecule type" value="Genomic_DNA"/>
</dbReference>
<comment type="caution">
    <text evidence="1">The sequence shown here is derived from an EMBL/GenBank/DDBJ whole genome shotgun (WGS) entry which is preliminary data.</text>
</comment>
<reference evidence="1 2" key="1">
    <citation type="submission" date="2020-04" db="EMBL/GenBank/DDBJ databases">
        <authorList>
            <person name="Wallbank WR R."/>
            <person name="Pardo Diaz C."/>
            <person name="Kozak K."/>
            <person name="Martin S."/>
            <person name="Jiggins C."/>
            <person name="Moest M."/>
            <person name="Warren A I."/>
            <person name="Byers J.R.P. K."/>
            <person name="Montejo-Kovacevich G."/>
            <person name="Yen C E."/>
        </authorList>
    </citation>
    <scope>NUCLEOTIDE SEQUENCE [LARGE SCALE GENOMIC DNA]</scope>
</reference>
<organism evidence="1 2">
    <name type="scientific">Arctia plantaginis</name>
    <name type="common">Wood tiger moth</name>
    <name type="synonym">Phalaena plantaginis</name>
    <dbReference type="NCBI Taxonomy" id="874455"/>
    <lineage>
        <taxon>Eukaryota</taxon>
        <taxon>Metazoa</taxon>
        <taxon>Ecdysozoa</taxon>
        <taxon>Arthropoda</taxon>
        <taxon>Hexapoda</taxon>
        <taxon>Insecta</taxon>
        <taxon>Pterygota</taxon>
        <taxon>Neoptera</taxon>
        <taxon>Endopterygota</taxon>
        <taxon>Lepidoptera</taxon>
        <taxon>Glossata</taxon>
        <taxon>Ditrysia</taxon>
        <taxon>Noctuoidea</taxon>
        <taxon>Erebidae</taxon>
        <taxon>Arctiinae</taxon>
        <taxon>Arctia</taxon>
    </lineage>
</organism>
<evidence type="ECO:0008006" key="3">
    <source>
        <dbReference type="Google" id="ProtNLM"/>
    </source>
</evidence>
<evidence type="ECO:0000313" key="1">
    <source>
        <dbReference type="EMBL" id="CAB3259535.1"/>
    </source>
</evidence>
<evidence type="ECO:0000313" key="2">
    <source>
        <dbReference type="Proteomes" id="UP000494106"/>
    </source>
</evidence>
<dbReference type="AlphaFoldDB" id="A0A8S1BKA2"/>
<dbReference type="Proteomes" id="UP000494106">
    <property type="component" value="Unassembled WGS sequence"/>
</dbReference>
<accession>A0A8S1BKA2</accession>
<proteinExistence type="predicted"/>
<dbReference type="OrthoDB" id="410104at2759"/>
<keyword evidence="2" id="KW-1185">Reference proteome</keyword>
<gene>
    <name evidence="1" type="ORF">APLA_LOCUS17112</name>
</gene>
<name>A0A8S1BKA2_ARCPL</name>
<protein>
    <recommendedName>
        <fullName evidence="3">Endonuclease-reverse transcriptase</fullName>
    </recommendedName>
</protein>